<dbReference type="AlphaFoldDB" id="A0A9Q0RXI6"/>
<evidence type="ECO:0000313" key="12">
    <source>
        <dbReference type="EMBL" id="KAJ6637860.1"/>
    </source>
</evidence>
<gene>
    <name evidence="12" type="primary">NDUFB2</name>
    <name evidence="12" type="ORF">Bhyg_10591</name>
</gene>
<comment type="function">
    <text evidence="1">Accessory subunit of the mitochondrial membrane respiratory chain NADH dehydrogenase (Complex I), that is believed not to be involved in catalysis. Complex I functions in the transfer of electrons from NADH to the respiratory chain. The immediate electron acceptor for the enzyme is believed to be ubiquinone.</text>
</comment>
<dbReference type="GO" id="GO:0045271">
    <property type="term" value="C:respiratory chain complex I"/>
    <property type="evidence" value="ECO:0007669"/>
    <property type="project" value="InterPro"/>
</dbReference>
<comment type="similarity">
    <text evidence="3">Belongs to the complex I NDUFB2 subunit family.</text>
</comment>
<comment type="caution">
    <text evidence="12">The sequence shown here is derived from an EMBL/GenBank/DDBJ whole genome shotgun (WGS) entry which is preliminary data.</text>
</comment>
<dbReference type="Pfam" id="PF14813">
    <property type="entry name" value="NADH_B2"/>
    <property type="match status" value="1"/>
</dbReference>
<dbReference type="GO" id="GO:0032981">
    <property type="term" value="P:mitochondrial respiratory chain complex I assembly"/>
    <property type="evidence" value="ECO:0007669"/>
    <property type="project" value="TreeGrafter"/>
</dbReference>
<keyword evidence="13" id="KW-1185">Reference proteome</keyword>
<keyword evidence="10" id="KW-0496">Mitochondrion</keyword>
<comment type="subunit">
    <text evidence="4">Complex I is composed of 45 different subunits.</text>
</comment>
<evidence type="ECO:0000256" key="8">
    <source>
        <dbReference type="ARBA" id="ARBA00022946"/>
    </source>
</evidence>
<sequence length="100" mass="11464">MSLARYALLGRNISQLMSKTSTPNNQAITKRLSHVWSYRTGAPPHSKGVIYGSQFFSALMWWWILWHLVTEPEHIYGEFPYPDASAWTNAELGIPPDDEQ</sequence>
<dbReference type="GO" id="GO:0005743">
    <property type="term" value="C:mitochondrial inner membrane"/>
    <property type="evidence" value="ECO:0007669"/>
    <property type="project" value="UniProtKB-SubCell"/>
</dbReference>
<proteinExistence type="inferred from homology"/>
<keyword evidence="8" id="KW-0809">Transit peptide</keyword>
<reference evidence="12" key="1">
    <citation type="submission" date="2022-07" db="EMBL/GenBank/DDBJ databases">
        <authorList>
            <person name="Trinca V."/>
            <person name="Uliana J.V.C."/>
            <person name="Torres T.T."/>
            <person name="Ward R.J."/>
            <person name="Monesi N."/>
        </authorList>
    </citation>
    <scope>NUCLEOTIDE SEQUENCE</scope>
    <source>
        <strain evidence="12">HSMRA1968</strain>
        <tissue evidence="12">Whole embryos</tissue>
    </source>
</reference>
<evidence type="ECO:0000256" key="2">
    <source>
        <dbReference type="ARBA" id="ARBA00004443"/>
    </source>
</evidence>
<keyword evidence="5" id="KW-0813">Transport</keyword>
<dbReference type="InterPro" id="IPR026627">
    <property type="entry name" value="NDUFB2_animal"/>
</dbReference>
<evidence type="ECO:0000313" key="13">
    <source>
        <dbReference type="Proteomes" id="UP001151699"/>
    </source>
</evidence>
<organism evidence="12 13">
    <name type="scientific">Pseudolycoriella hygida</name>
    <dbReference type="NCBI Taxonomy" id="35572"/>
    <lineage>
        <taxon>Eukaryota</taxon>
        <taxon>Metazoa</taxon>
        <taxon>Ecdysozoa</taxon>
        <taxon>Arthropoda</taxon>
        <taxon>Hexapoda</taxon>
        <taxon>Insecta</taxon>
        <taxon>Pterygota</taxon>
        <taxon>Neoptera</taxon>
        <taxon>Endopterygota</taxon>
        <taxon>Diptera</taxon>
        <taxon>Nematocera</taxon>
        <taxon>Sciaroidea</taxon>
        <taxon>Sciaridae</taxon>
        <taxon>Pseudolycoriella</taxon>
    </lineage>
</organism>
<evidence type="ECO:0000256" key="10">
    <source>
        <dbReference type="ARBA" id="ARBA00023128"/>
    </source>
</evidence>
<evidence type="ECO:0000256" key="5">
    <source>
        <dbReference type="ARBA" id="ARBA00022448"/>
    </source>
</evidence>
<keyword evidence="6" id="KW-0679">Respiratory chain</keyword>
<dbReference type="EMBL" id="WJQU01000003">
    <property type="protein sequence ID" value="KAJ6637860.1"/>
    <property type="molecule type" value="Genomic_DNA"/>
</dbReference>
<keyword evidence="7" id="KW-0999">Mitochondrion inner membrane</keyword>
<dbReference type="PANTHER" id="PTHR15223:SF1">
    <property type="entry name" value="NADH DEHYDROGENASE [UBIQUINONE] 1 BETA SUBCOMPLEX SUBUNIT 2, MITOCHONDRIAL"/>
    <property type="match status" value="1"/>
</dbReference>
<protein>
    <submittedName>
        <fullName evidence="12">NADH dehydrogenase [ubiquinone] 1 beta subcomplex subunit 2, mitochondrial</fullName>
    </submittedName>
</protein>
<dbReference type="Proteomes" id="UP001151699">
    <property type="component" value="Chromosome X"/>
</dbReference>
<dbReference type="PANTHER" id="PTHR15223">
    <property type="entry name" value="NADH-UBIQUINONE OXIDOREDUCTASE AGGG SUBUNIT"/>
    <property type="match status" value="1"/>
</dbReference>
<dbReference type="OrthoDB" id="6241903at2759"/>
<evidence type="ECO:0000256" key="3">
    <source>
        <dbReference type="ARBA" id="ARBA00005923"/>
    </source>
</evidence>
<evidence type="ECO:0000256" key="7">
    <source>
        <dbReference type="ARBA" id="ARBA00022792"/>
    </source>
</evidence>
<comment type="subcellular location">
    <subcellularLocation>
        <location evidence="2">Mitochondrion inner membrane</location>
        <topology evidence="2">Peripheral membrane protein</topology>
        <orientation evidence="2">Matrix side</orientation>
    </subcellularLocation>
</comment>
<keyword evidence="9" id="KW-0249">Electron transport</keyword>
<evidence type="ECO:0000256" key="9">
    <source>
        <dbReference type="ARBA" id="ARBA00022982"/>
    </source>
</evidence>
<evidence type="ECO:0000256" key="6">
    <source>
        <dbReference type="ARBA" id="ARBA00022660"/>
    </source>
</evidence>
<name>A0A9Q0RXI6_9DIPT</name>
<evidence type="ECO:0000256" key="11">
    <source>
        <dbReference type="ARBA" id="ARBA00023136"/>
    </source>
</evidence>
<keyword evidence="11" id="KW-0472">Membrane</keyword>
<evidence type="ECO:0000256" key="4">
    <source>
        <dbReference type="ARBA" id="ARBA00011533"/>
    </source>
</evidence>
<accession>A0A9Q0RXI6</accession>
<evidence type="ECO:0000256" key="1">
    <source>
        <dbReference type="ARBA" id="ARBA00003195"/>
    </source>
</evidence>